<feature type="signal peptide" evidence="1">
    <location>
        <begin position="1"/>
        <end position="20"/>
    </location>
</feature>
<protein>
    <submittedName>
        <fullName evidence="2">Uncharacterized protein</fullName>
    </submittedName>
</protein>
<keyword evidence="1" id="KW-0732">Signal</keyword>
<evidence type="ECO:0000256" key="1">
    <source>
        <dbReference type="SAM" id="SignalP"/>
    </source>
</evidence>
<dbReference type="GO" id="GO:0006629">
    <property type="term" value="P:lipid metabolic process"/>
    <property type="evidence" value="ECO:0007669"/>
    <property type="project" value="InterPro"/>
</dbReference>
<organism evidence="2 3">
    <name type="scientific">Aureispira anguillae</name>
    <dbReference type="NCBI Taxonomy" id="2864201"/>
    <lineage>
        <taxon>Bacteria</taxon>
        <taxon>Pseudomonadati</taxon>
        <taxon>Bacteroidota</taxon>
        <taxon>Saprospiria</taxon>
        <taxon>Saprospirales</taxon>
        <taxon>Saprospiraceae</taxon>
        <taxon>Aureispira</taxon>
    </lineage>
</organism>
<evidence type="ECO:0000313" key="2">
    <source>
        <dbReference type="EMBL" id="BDS12595.1"/>
    </source>
</evidence>
<accession>A0A916DUJ8</accession>
<feature type="chain" id="PRO_5037479971" evidence="1">
    <location>
        <begin position="21"/>
        <end position="270"/>
    </location>
</feature>
<dbReference type="GO" id="GO:0008081">
    <property type="term" value="F:phosphoric diester hydrolase activity"/>
    <property type="evidence" value="ECO:0007669"/>
    <property type="project" value="InterPro"/>
</dbReference>
<evidence type="ECO:0000313" key="3">
    <source>
        <dbReference type="Proteomes" id="UP001060919"/>
    </source>
</evidence>
<dbReference type="EMBL" id="AP026867">
    <property type="protein sequence ID" value="BDS12595.1"/>
    <property type="molecule type" value="Genomic_DNA"/>
</dbReference>
<sequence length="270" mass="31599">MIQKIIFLLLLNWGGGMLQAQLSTPLPNGHAHNDYEKPWSPLTKALEEGFVSVEIDVFPYRKELKVAHIGLFLGAAPSIETLYFKALEQWLDTHGQLFKEKHQRLIFMIDIKQDATQCYALLRRLCLRYDHLITKYYPQQDSVVYGVVDILLSGKKPYQEVLQDSVRYMLIDGGLGDLKDSLRTAQIAPRISIRYGSLFKWRGRGNMPADELKLLRSIVKSVHISRRKLRFWGMPNHNLVWKQLLDEGVDWMNVDDLEKFRRFYEKYKNK</sequence>
<dbReference type="InterPro" id="IPR017946">
    <property type="entry name" value="PLC-like_Pdiesterase_TIM-brl"/>
</dbReference>
<name>A0A916DUJ8_9BACT</name>
<dbReference type="SUPFAM" id="SSF51695">
    <property type="entry name" value="PLC-like phosphodiesterases"/>
    <property type="match status" value="1"/>
</dbReference>
<proteinExistence type="predicted"/>
<keyword evidence="3" id="KW-1185">Reference proteome</keyword>
<dbReference type="RefSeq" id="WP_264787957.1">
    <property type="nucleotide sequence ID" value="NZ_AP026867.1"/>
</dbReference>
<dbReference type="AlphaFoldDB" id="A0A916DUJ8"/>
<dbReference type="Proteomes" id="UP001060919">
    <property type="component" value="Chromosome"/>
</dbReference>
<reference evidence="2" key="1">
    <citation type="submission" date="2022-09" db="EMBL/GenBank/DDBJ databases">
        <title>Aureispira anguillicida sp. nov., isolated from Leptocephalus of Japanese eel Anguilla japonica.</title>
        <authorList>
            <person name="Yuasa K."/>
            <person name="Mekata T."/>
            <person name="Ikunari K."/>
        </authorList>
    </citation>
    <scope>NUCLEOTIDE SEQUENCE</scope>
    <source>
        <strain evidence="2">EL160426</strain>
    </source>
</reference>
<dbReference type="KEGG" id="aup:AsAng_0033190"/>
<gene>
    <name evidence="2" type="ORF">AsAng_0033190</name>
</gene>